<feature type="transmembrane region" description="Helical" evidence="5">
    <location>
        <begin position="23"/>
        <end position="49"/>
    </location>
</feature>
<dbReference type="PANTHER" id="PTHR33514:SF13">
    <property type="entry name" value="PROTEIN ABCI12, CHLOROPLASTIC"/>
    <property type="match status" value="1"/>
</dbReference>
<dbReference type="AlphaFoldDB" id="A0A2I8VEP1"/>
<feature type="transmembrane region" description="Helical" evidence="5">
    <location>
        <begin position="103"/>
        <end position="125"/>
    </location>
</feature>
<dbReference type="PANTHER" id="PTHR33514">
    <property type="entry name" value="PROTEIN ABCI12, CHLOROPLASTIC"/>
    <property type="match status" value="1"/>
</dbReference>
<evidence type="ECO:0000313" key="7">
    <source>
        <dbReference type="Proteomes" id="UP000236584"/>
    </source>
</evidence>
<accession>A0A2I8VEP1</accession>
<evidence type="ECO:0000256" key="2">
    <source>
        <dbReference type="ARBA" id="ARBA00022692"/>
    </source>
</evidence>
<feature type="transmembrane region" description="Helical" evidence="5">
    <location>
        <begin position="61"/>
        <end position="83"/>
    </location>
</feature>
<dbReference type="GO" id="GO:0005886">
    <property type="term" value="C:plasma membrane"/>
    <property type="evidence" value="ECO:0007669"/>
    <property type="project" value="TreeGrafter"/>
</dbReference>
<dbReference type="GeneID" id="35590611"/>
<evidence type="ECO:0000256" key="1">
    <source>
        <dbReference type="ARBA" id="ARBA00004141"/>
    </source>
</evidence>
<name>A0A2I8VEP1_9EURY</name>
<evidence type="ECO:0000313" key="6">
    <source>
        <dbReference type="EMBL" id="AUV80398.1"/>
    </source>
</evidence>
<comment type="subcellular location">
    <subcellularLocation>
        <location evidence="1">Membrane</location>
        <topology evidence="1">Multi-pass membrane protein</topology>
    </subcellularLocation>
</comment>
<dbReference type="RefSeq" id="WP_103423906.1">
    <property type="nucleotide sequence ID" value="NZ_CP026309.1"/>
</dbReference>
<dbReference type="KEGG" id="srub:C2R22_00940"/>
<evidence type="ECO:0000256" key="5">
    <source>
        <dbReference type="SAM" id="Phobius"/>
    </source>
</evidence>
<dbReference type="InterPro" id="IPR003339">
    <property type="entry name" value="ABC/ECF_trnsptr_transmembrane"/>
</dbReference>
<reference evidence="6 7" key="1">
    <citation type="submission" date="2018-01" db="EMBL/GenBank/DDBJ databases">
        <title>Complete genome sequence of Salinigranum rubrum GX10T, an extremely halophilic archaeon isolated from a marine solar saltern.</title>
        <authorList>
            <person name="Han S."/>
        </authorList>
    </citation>
    <scope>NUCLEOTIDE SEQUENCE [LARGE SCALE GENOMIC DNA]</scope>
    <source>
        <strain evidence="6 7">GX10</strain>
    </source>
</reference>
<gene>
    <name evidence="6" type="ORF">C2R22_00940</name>
</gene>
<evidence type="ECO:0000256" key="3">
    <source>
        <dbReference type="ARBA" id="ARBA00022989"/>
    </source>
</evidence>
<dbReference type="OrthoDB" id="31170at2157"/>
<organism evidence="6 7">
    <name type="scientific">Salinigranum rubrum</name>
    <dbReference type="NCBI Taxonomy" id="755307"/>
    <lineage>
        <taxon>Archaea</taxon>
        <taxon>Methanobacteriati</taxon>
        <taxon>Methanobacteriota</taxon>
        <taxon>Stenosarchaea group</taxon>
        <taxon>Halobacteria</taxon>
        <taxon>Halobacteriales</taxon>
        <taxon>Haloferacaceae</taxon>
        <taxon>Salinigranum</taxon>
    </lineage>
</organism>
<dbReference type="Pfam" id="PF02361">
    <property type="entry name" value="CbiQ"/>
    <property type="match status" value="1"/>
</dbReference>
<dbReference type="CDD" id="cd16914">
    <property type="entry name" value="EcfT"/>
    <property type="match status" value="1"/>
</dbReference>
<keyword evidence="7" id="KW-1185">Reference proteome</keyword>
<evidence type="ECO:0000256" key="4">
    <source>
        <dbReference type="ARBA" id="ARBA00023136"/>
    </source>
</evidence>
<protein>
    <submittedName>
        <fullName evidence="6">Energy-coupling factor transporter transmembrane protein EcfT</fullName>
    </submittedName>
</protein>
<dbReference type="EMBL" id="CP026309">
    <property type="protein sequence ID" value="AUV80398.1"/>
    <property type="molecule type" value="Genomic_DNA"/>
</dbReference>
<dbReference type="Proteomes" id="UP000236584">
    <property type="component" value="Chromosome"/>
</dbReference>
<keyword evidence="2 5" id="KW-0812">Transmembrane</keyword>
<keyword evidence="4 5" id="KW-0472">Membrane</keyword>
<sequence length="254" mass="26433">MSALAGYQRGESVVHRLHPVTKVTLLVCCVLGAYLAPPVALVALLGLLVCSSAVAGVATSVGRAALPILVPLALGLLAIHGFFRAGSGAVLASVGPLTLWRDGVAYAISFLGVLTAFVLAGLVFVSTTHPKKLMTGLTDAGVPRKLGYVFVASLQLVPDLRRRAERIVDAQRSRGLDTRGSVPSRVRALVSLLGPLLIGALVSTQTRSLALEARGFSLDGPRTSLYALSSTRLDWALRVGGVLGVVGLAGWRLL</sequence>
<proteinExistence type="predicted"/>
<keyword evidence="3 5" id="KW-1133">Transmembrane helix</keyword>